<dbReference type="AlphaFoldDB" id="A0A1F6AZP2"/>
<reference evidence="1 2" key="1">
    <citation type="journal article" date="2016" name="Nat. Commun.">
        <title>Thousands of microbial genomes shed light on interconnected biogeochemical processes in an aquifer system.</title>
        <authorList>
            <person name="Anantharaman K."/>
            <person name="Brown C.T."/>
            <person name="Hug L.A."/>
            <person name="Sharon I."/>
            <person name="Castelle C.J."/>
            <person name="Probst A.J."/>
            <person name="Thomas B.C."/>
            <person name="Singh A."/>
            <person name="Wilkins M.J."/>
            <person name="Karaoz U."/>
            <person name="Brodie E.L."/>
            <person name="Williams K.H."/>
            <person name="Hubbard S.S."/>
            <person name="Banfield J.F."/>
        </authorList>
    </citation>
    <scope>NUCLEOTIDE SEQUENCE [LARGE SCALE GENOMIC DNA]</scope>
</reference>
<organism evidence="1 2">
    <name type="scientific">Candidatus Gottesmanbacteria bacterium RIFCSPLOWO2_01_FULL_49_10</name>
    <dbReference type="NCBI Taxonomy" id="1798396"/>
    <lineage>
        <taxon>Bacteria</taxon>
        <taxon>Candidatus Gottesmaniibacteriota</taxon>
    </lineage>
</organism>
<dbReference type="Proteomes" id="UP000176409">
    <property type="component" value="Unassembled WGS sequence"/>
</dbReference>
<sequence>MKRLKKIPKFKTEAEEAKFWLRVDSTEYLDYSKAERWIFPDLKFTSKPITIRLQEVLLARVKQQANVLDMPYQTLIKQYIRQGLGAA</sequence>
<comment type="caution">
    <text evidence="1">The sequence shown here is derived from an EMBL/GenBank/DDBJ whole genome shotgun (WGS) entry which is preliminary data.</text>
</comment>
<evidence type="ECO:0000313" key="2">
    <source>
        <dbReference type="Proteomes" id="UP000176409"/>
    </source>
</evidence>
<protein>
    <submittedName>
        <fullName evidence="1">Uncharacterized protein</fullName>
    </submittedName>
</protein>
<accession>A0A1F6AZP2</accession>
<name>A0A1F6AZP2_9BACT</name>
<dbReference type="EMBL" id="MFJZ01000029">
    <property type="protein sequence ID" value="OGG30155.1"/>
    <property type="molecule type" value="Genomic_DNA"/>
</dbReference>
<gene>
    <name evidence="1" type="ORF">A2973_04600</name>
</gene>
<dbReference type="Pfam" id="PF12441">
    <property type="entry name" value="CopG_antitoxin"/>
    <property type="match status" value="1"/>
</dbReference>
<evidence type="ECO:0000313" key="1">
    <source>
        <dbReference type="EMBL" id="OGG30155.1"/>
    </source>
</evidence>
<dbReference type="InterPro" id="IPR022148">
    <property type="entry name" value="CopG_antitoxin"/>
</dbReference>
<proteinExistence type="predicted"/>